<dbReference type="Proteomes" id="UP000237105">
    <property type="component" value="Unassembled WGS sequence"/>
</dbReference>
<dbReference type="EMBL" id="JXTB01000079">
    <property type="protein sequence ID" value="PON66518.1"/>
    <property type="molecule type" value="Genomic_DNA"/>
</dbReference>
<sequence length="51" mass="5407">LRNATQIERERLESQPNKVEENSAPATSYCTDSGPSSVGCLTGGIAALRNN</sequence>
<feature type="region of interest" description="Disordered" evidence="1">
    <location>
        <begin position="1"/>
        <end position="33"/>
    </location>
</feature>
<organism evidence="2 3">
    <name type="scientific">Parasponia andersonii</name>
    <name type="common">Sponia andersonii</name>
    <dbReference type="NCBI Taxonomy" id="3476"/>
    <lineage>
        <taxon>Eukaryota</taxon>
        <taxon>Viridiplantae</taxon>
        <taxon>Streptophyta</taxon>
        <taxon>Embryophyta</taxon>
        <taxon>Tracheophyta</taxon>
        <taxon>Spermatophyta</taxon>
        <taxon>Magnoliopsida</taxon>
        <taxon>eudicotyledons</taxon>
        <taxon>Gunneridae</taxon>
        <taxon>Pentapetalae</taxon>
        <taxon>rosids</taxon>
        <taxon>fabids</taxon>
        <taxon>Rosales</taxon>
        <taxon>Cannabaceae</taxon>
        <taxon>Parasponia</taxon>
    </lineage>
</organism>
<name>A0A2P5CZQ7_PARAD</name>
<proteinExistence type="predicted"/>
<evidence type="ECO:0000313" key="2">
    <source>
        <dbReference type="EMBL" id="PON66518.1"/>
    </source>
</evidence>
<reference evidence="3" key="1">
    <citation type="submission" date="2016-06" db="EMBL/GenBank/DDBJ databases">
        <title>Parallel loss of symbiosis genes in relatives of nitrogen-fixing non-legume Parasponia.</title>
        <authorList>
            <person name="Van Velzen R."/>
            <person name="Holmer R."/>
            <person name="Bu F."/>
            <person name="Rutten L."/>
            <person name="Van Zeijl A."/>
            <person name="Liu W."/>
            <person name="Santuari L."/>
            <person name="Cao Q."/>
            <person name="Sharma T."/>
            <person name="Shen D."/>
            <person name="Roswanjaya Y."/>
            <person name="Wardhani T."/>
            <person name="Kalhor M.S."/>
            <person name="Jansen J."/>
            <person name="Van den Hoogen J."/>
            <person name="Gungor B."/>
            <person name="Hartog M."/>
            <person name="Hontelez J."/>
            <person name="Verver J."/>
            <person name="Yang W.-C."/>
            <person name="Schijlen E."/>
            <person name="Repin R."/>
            <person name="Schilthuizen M."/>
            <person name="Schranz E."/>
            <person name="Heidstra R."/>
            <person name="Miyata K."/>
            <person name="Fedorova E."/>
            <person name="Kohlen W."/>
            <person name="Bisseling T."/>
            <person name="Smit S."/>
            <person name="Geurts R."/>
        </authorList>
    </citation>
    <scope>NUCLEOTIDE SEQUENCE [LARGE SCALE GENOMIC DNA]</scope>
    <source>
        <strain evidence="3">cv. WU1-14</strain>
    </source>
</reference>
<feature type="compositionally biased region" description="Polar residues" evidence="1">
    <location>
        <begin position="24"/>
        <end position="33"/>
    </location>
</feature>
<protein>
    <submittedName>
        <fullName evidence="2">Uncharacterized protein</fullName>
    </submittedName>
</protein>
<feature type="non-terminal residue" evidence="2">
    <location>
        <position position="1"/>
    </location>
</feature>
<dbReference type="AlphaFoldDB" id="A0A2P5CZQ7"/>
<accession>A0A2P5CZQ7</accession>
<feature type="compositionally biased region" description="Basic and acidic residues" evidence="1">
    <location>
        <begin position="7"/>
        <end position="21"/>
    </location>
</feature>
<gene>
    <name evidence="2" type="ORF">PanWU01x14_109400</name>
</gene>
<evidence type="ECO:0000313" key="3">
    <source>
        <dbReference type="Proteomes" id="UP000237105"/>
    </source>
</evidence>
<keyword evidence="3" id="KW-1185">Reference proteome</keyword>
<evidence type="ECO:0000256" key="1">
    <source>
        <dbReference type="SAM" id="MobiDB-lite"/>
    </source>
</evidence>
<comment type="caution">
    <text evidence="2">The sequence shown here is derived from an EMBL/GenBank/DDBJ whole genome shotgun (WGS) entry which is preliminary data.</text>
</comment>